<name>A0ABQ9XQP8_9EUKA</name>
<organism evidence="1 2">
    <name type="scientific">Blattamonas nauphoetae</name>
    <dbReference type="NCBI Taxonomy" id="2049346"/>
    <lineage>
        <taxon>Eukaryota</taxon>
        <taxon>Metamonada</taxon>
        <taxon>Preaxostyla</taxon>
        <taxon>Oxymonadida</taxon>
        <taxon>Blattamonas</taxon>
    </lineage>
</organism>
<dbReference type="EMBL" id="JARBJD010000096">
    <property type="protein sequence ID" value="KAK2952992.1"/>
    <property type="molecule type" value="Genomic_DNA"/>
</dbReference>
<comment type="caution">
    <text evidence="1">The sequence shown here is derived from an EMBL/GenBank/DDBJ whole genome shotgun (WGS) entry which is preliminary data.</text>
</comment>
<protein>
    <submittedName>
        <fullName evidence="1">Uncharacterized protein</fullName>
    </submittedName>
</protein>
<proteinExistence type="predicted"/>
<keyword evidence="2" id="KW-1185">Reference proteome</keyword>
<gene>
    <name evidence="1" type="ORF">BLNAU_11981</name>
</gene>
<dbReference type="Proteomes" id="UP001281761">
    <property type="component" value="Unassembled WGS sequence"/>
</dbReference>
<accession>A0ABQ9XQP8</accession>
<evidence type="ECO:0000313" key="1">
    <source>
        <dbReference type="EMBL" id="KAK2952992.1"/>
    </source>
</evidence>
<evidence type="ECO:0000313" key="2">
    <source>
        <dbReference type="Proteomes" id="UP001281761"/>
    </source>
</evidence>
<reference evidence="1 2" key="1">
    <citation type="journal article" date="2022" name="bioRxiv">
        <title>Genomics of Preaxostyla Flagellates Illuminates Evolutionary Transitions and the Path Towards Mitochondrial Loss.</title>
        <authorList>
            <person name="Novak L.V.F."/>
            <person name="Treitli S.C."/>
            <person name="Pyrih J."/>
            <person name="Halakuc P."/>
            <person name="Pipaliya S.V."/>
            <person name="Vacek V."/>
            <person name="Brzon O."/>
            <person name="Soukal P."/>
            <person name="Eme L."/>
            <person name="Dacks J.B."/>
            <person name="Karnkowska A."/>
            <person name="Elias M."/>
            <person name="Hampl V."/>
        </authorList>
    </citation>
    <scope>NUCLEOTIDE SEQUENCE [LARGE SCALE GENOMIC DNA]</scope>
    <source>
        <strain evidence="1">NAU3</strain>
        <tissue evidence="1">Gut</tissue>
    </source>
</reference>
<sequence>MDCSAFLNWSKEQPQSVEEMAVVFRSLVATVKIQPVLDAPLEAQAVKFIDYMYPLIIKSADTFLNNLASSHVITTAAMKMLGNLIQWCSAKVKLTLVKADLIPQLITTLNILSLSFVDAVNLSGTQLLMASPN</sequence>